<organism evidence="2 3">
    <name type="scientific">Melipona bicolor</name>
    <dbReference type="NCBI Taxonomy" id="60889"/>
    <lineage>
        <taxon>Eukaryota</taxon>
        <taxon>Metazoa</taxon>
        <taxon>Ecdysozoa</taxon>
        <taxon>Arthropoda</taxon>
        <taxon>Hexapoda</taxon>
        <taxon>Insecta</taxon>
        <taxon>Pterygota</taxon>
        <taxon>Neoptera</taxon>
        <taxon>Endopterygota</taxon>
        <taxon>Hymenoptera</taxon>
        <taxon>Apocrita</taxon>
        <taxon>Aculeata</taxon>
        <taxon>Apoidea</taxon>
        <taxon>Anthophila</taxon>
        <taxon>Apidae</taxon>
        <taxon>Melipona</taxon>
    </lineage>
</organism>
<name>A0AA40KWJ7_9HYME</name>
<dbReference type="EMBL" id="JAHYIQ010000001">
    <property type="protein sequence ID" value="KAK1135575.1"/>
    <property type="molecule type" value="Genomic_DNA"/>
</dbReference>
<dbReference type="Proteomes" id="UP001177670">
    <property type="component" value="Unassembled WGS sequence"/>
</dbReference>
<feature type="region of interest" description="Disordered" evidence="1">
    <location>
        <begin position="1"/>
        <end position="29"/>
    </location>
</feature>
<feature type="non-terminal residue" evidence="2">
    <location>
        <position position="1"/>
    </location>
</feature>
<gene>
    <name evidence="2" type="ORF">K0M31_000162</name>
</gene>
<evidence type="ECO:0000256" key="1">
    <source>
        <dbReference type="SAM" id="MobiDB-lite"/>
    </source>
</evidence>
<protein>
    <submittedName>
        <fullName evidence="2">Uncharacterized protein</fullName>
    </submittedName>
</protein>
<dbReference type="AlphaFoldDB" id="A0AA40KWJ7"/>
<keyword evidence="3" id="KW-1185">Reference proteome</keyword>
<accession>A0AA40KWJ7</accession>
<evidence type="ECO:0000313" key="2">
    <source>
        <dbReference type="EMBL" id="KAK1135575.1"/>
    </source>
</evidence>
<proteinExistence type="predicted"/>
<sequence>ATATLLHPLDHGDNNFGGRAGSGHTTSKHAGQCADTLRIITEETIQEMLSC</sequence>
<evidence type="ECO:0000313" key="3">
    <source>
        <dbReference type="Proteomes" id="UP001177670"/>
    </source>
</evidence>
<reference evidence="2" key="1">
    <citation type="submission" date="2021-10" db="EMBL/GenBank/DDBJ databases">
        <title>Melipona bicolor Genome sequencing and assembly.</title>
        <authorList>
            <person name="Araujo N.S."/>
            <person name="Arias M.C."/>
        </authorList>
    </citation>
    <scope>NUCLEOTIDE SEQUENCE</scope>
    <source>
        <strain evidence="2">USP_2M_L1-L4_2017</strain>
        <tissue evidence="2">Whole body</tissue>
    </source>
</reference>
<comment type="caution">
    <text evidence="2">The sequence shown here is derived from an EMBL/GenBank/DDBJ whole genome shotgun (WGS) entry which is preliminary data.</text>
</comment>